<dbReference type="Proteomes" id="UP000187495">
    <property type="component" value="Unassembled WGS sequence"/>
</dbReference>
<evidence type="ECO:0000313" key="1">
    <source>
        <dbReference type="EMBL" id="SIS04868.1"/>
    </source>
</evidence>
<keyword evidence="2" id="KW-1185">Reference proteome</keyword>
<dbReference type="AlphaFoldDB" id="A0A1N7FWZ3"/>
<accession>A0A1N7FWZ3</accession>
<reference evidence="2" key="1">
    <citation type="submission" date="2017-01" db="EMBL/GenBank/DDBJ databases">
        <authorList>
            <person name="Varghese N."/>
            <person name="Submissions S."/>
        </authorList>
    </citation>
    <scope>NUCLEOTIDE SEQUENCE [LARGE SCALE GENOMIC DNA]</scope>
    <source>
        <strain evidence="2">DSM 21768</strain>
    </source>
</reference>
<protein>
    <submittedName>
        <fullName evidence="1">Uncharacterized protein</fullName>
    </submittedName>
</protein>
<proteinExistence type="predicted"/>
<dbReference type="EMBL" id="FTNU01000018">
    <property type="protein sequence ID" value="SIS04868.1"/>
    <property type="molecule type" value="Genomic_DNA"/>
</dbReference>
<organism evidence="1 2">
    <name type="scientific">Moraxella cuniculi DSM 21768</name>
    <dbReference type="NCBI Taxonomy" id="1122245"/>
    <lineage>
        <taxon>Bacteria</taxon>
        <taxon>Pseudomonadati</taxon>
        <taxon>Pseudomonadota</taxon>
        <taxon>Gammaproteobacteria</taxon>
        <taxon>Moraxellales</taxon>
        <taxon>Moraxellaceae</taxon>
        <taxon>Moraxella</taxon>
    </lineage>
</organism>
<evidence type="ECO:0000313" key="2">
    <source>
        <dbReference type="Proteomes" id="UP000187495"/>
    </source>
</evidence>
<name>A0A1N7FWZ3_9GAMM</name>
<sequence length="30" mass="3285">MNITCENQAYEAISEALVVYIQTTHGNSAL</sequence>
<gene>
    <name evidence="1" type="ORF">SAMN02745664_11842</name>
</gene>